<gene>
    <name evidence="2" type="ORF">BT67DRAFT_257878</name>
</gene>
<keyword evidence="1" id="KW-0472">Membrane</keyword>
<reference evidence="2" key="1">
    <citation type="journal article" date="2023" name="Mol. Phylogenet. Evol.">
        <title>Genome-scale phylogeny and comparative genomics of the fungal order Sordariales.</title>
        <authorList>
            <person name="Hensen N."/>
            <person name="Bonometti L."/>
            <person name="Westerberg I."/>
            <person name="Brannstrom I.O."/>
            <person name="Guillou S."/>
            <person name="Cros-Aarteil S."/>
            <person name="Calhoun S."/>
            <person name="Haridas S."/>
            <person name="Kuo A."/>
            <person name="Mondo S."/>
            <person name="Pangilinan J."/>
            <person name="Riley R."/>
            <person name="LaButti K."/>
            <person name="Andreopoulos B."/>
            <person name="Lipzen A."/>
            <person name="Chen C."/>
            <person name="Yan M."/>
            <person name="Daum C."/>
            <person name="Ng V."/>
            <person name="Clum A."/>
            <person name="Steindorff A."/>
            <person name="Ohm R.A."/>
            <person name="Martin F."/>
            <person name="Silar P."/>
            <person name="Natvig D.O."/>
            <person name="Lalanne C."/>
            <person name="Gautier V."/>
            <person name="Ament-Velasquez S.L."/>
            <person name="Kruys A."/>
            <person name="Hutchinson M.I."/>
            <person name="Powell A.J."/>
            <person name="Barry K."/>
            <person name="Miller A.N."/>
            <person name="Grigoriev I.V."/>
            <person name="Debuchy R."/>
            <person name="Gladieux P."/>
            <person name="Hiltunen Thoren M."/>
            <person name="Johannesson H."/>
        </authorList>
    </citation>
    <scope>NUCLEOTIDE SEQUENCE</scope>
    <source>
        <strain evidence="2">CBS 123565</strain>
    </source>
</reference>
<organism evidence="2 3">
    <name type="scientific">Trichocladium antarcticum</name>
    <dbReference type="NCBI Taxonomy" id="1450529"/>
    <lineage>
        <taxon>Eukaryota</taxon>
        <taxon>Fungi</taxon>
        <taxon>Dikarya</taxon>
        <taxon>Ascomycota</taxon>
        <taxon>Pezizomycotina</taxon>
        <taxon>Sordariomycetes</taxon>
        <taxon>Sordariomycetidae</taxon>
        <taxon>Sordariales</taxon>
        <taxon>Chaetomiaceae</taxon>
        <taxon>Trichocladium</taxon>
    </lineage>
</organism>
<keyword evidence="1" id="KW-0812">Transmembrane</keyword>
<dbReference type="Proteomes" id="UP001304895">
    <property type="component" value="Unassembled WGS sequence"/>
</dbReference>
<protein>
    <submittedName>
        <fullName evidence="2">Uncharacterized protein</fullName>
    </submittedName>
</protein>
<evidence type="ECO:0000256" key="1">
    <source>
        <dbReference type="SAM" id="Phobius"/>
    </source>
</evidence>
<sequence length="109" mass="11693">MPRINRLTLLRTAMAVGPGNKTYAPRVFVSPWNNSRTGGWCRGTGYLLSFYIFVVFSCGCLSHALIPCDAWSAIDGAEVRVGKGEGGGGGGGGWFFGLGCLRWSRFIPS</sequence>
<evidence type="ECO:0000313" key="2">
    <source>
        <dbReference type="EMBL" id="KAK4135689.1"/>
    </source>
</evidence>
<proteinExistence type="predicted"/>
<keyword evidence="1" id="KW-1133">Transmembrane helix</keyword>
<dbReference type="EMBL" id="MU853405">
    <property type="protein sequence ID" value="KAK4135689.1"/>
    <property type="molecule type" value="Genomic_DNA"/>
</dbReference>
<accession>A0AAN6UMW0</accession>
<comment type="caution">
    <text evidence="2">The sequence shown here is derived from an EMBL/GenBank/DDBJ whole genome shotgun (WGS) entry which is preliminary data.</text>
</comment>
<reference evidence="2" key="2">
    <citation type="submission" date="2023-05" db="EMBL/GenBank/DDBJ databases">
        <authorList>
            <consortium name="Lawrence Berkeley National Laboratory"/>
            <person name="Steindorff A."/>
            <person name="Hensen N."/>
            <person name="Bonometti L."/>
            <person name="Westerberg I."/>
            <person name="Brannstrom I.O."/>
            <person name="Guillou S."/>
            <person name="Cros-Aarteil S."/>
            <person name="Calhoun S."/>
            <person name="Haridas S."/>
            <person name="Kuo A."/>
            <person name="Mondo S."/>
            <person name="Pangilinan J."/>
            <person name="Riley R."/>
            <person name="Labutti K."/>
            <person name="Andreopoulos B."/>
            <person name="Lipzen A."/>
            <person name="Chen C."/>
            <person name="Yanf M."/>
            <person name="Daum C."/>
            <person name="Ng V."/>
            <person name="Clum A."/>
            <person name="Ohm R."/>
            <person name="Martin F."/>
            <person name="Silar P."/>
            <person name="Natvig D."/>
            <person name="Lalanne C."/>
            <person name="Gautier V."/>
            <person name="Ament-Velasquez S.L."/>
            <person name="Kruys A."/>
            <person name="Hutchinson M.I."/>
            <person name="Powell A.J."/>
            <person name="Barry K."/>
            <person name="Miller A.N."/>
            <person name="Grigoriev I.V."/>
            <person name="Debuchy R."/>
            <person name="Gladieux P."/>
            <person name="Thoren M.H."/>
            <person name="Johannesson H."/>
        </authorList>
    </citation>
    <scope>NUCLEOTIDE SEQUENCE</scope>
    <source>
        <strain evidence="2">CBS 123565</strain>
    </source>
</reference>
<name>A0AAN6UMW0_9PEZI</name>
<evidence type="ECO:0000313" key="3">
    <source>
        <dbReference type="Proteomes" id="UP001304895"/>
    </source>
</evidence>
<keyword evidence="3" id="KW-1185">Reference proteome</keyword>
<feature type="transmembrane region" description="Helical" evidence="1">
    <location>
        <begin position="46"/>
        <end position="66"/>
    </location>
</feature>
<dbReference type="AlphaFoldDB" id="A0AAN6UMW0"/>